<dbReference type="SMART" id="SM01289">
    <property type="entry name" value="PYRIN"/>
    <property type="match status" value="1"/>
</dbReference>
<dbReference type="Gene3D" id="1.10.533.10">
    <property type="entry name" value="Death Domain, Fas"/>
    <property type="match status" value="1"/>
</dbReference>
<evidence type="ECO:0000313" key="9">
    <source>
        <dbReference type="Proteomes" id="UP000694564"/>
    </source>
</evidence>
<dbReference type="Pfam" id="PF13516">
    <property type="entry name" value="LRR_6"/>
    <property type="match status" value="4"/>
</dbReference>
<organism evidence="8 9">
    <name type="scientific">Sciurus vulgaris</name>
    <name type="common">Eurasian red squirrel</name>
    <dbReference type="NCBI Taxonomy" id="55149"/>
    <lineage>
        <taxon>Eukaryota</taxon>
        <taxon>Metazoa</taxon>
        <taxon>Chordata</taxon>
        <taxon>Craniata</taxon>
        <taxon>Vertebrata</taxon>
        <taxon>Euteleostomi</taxon>
        <taxon>Mammalia</taxon>
        <taxon>Eutheria</taxon>
        <taxon>Euarchontoglires</taxon>
        <taxon>Glires</taxon>
        <taxon>Rodentia</taxon>
        <taxon>Sciuromorpha</taxon>
        <taxon>Sciuridae</taxon>
        <taxon>Sciurinae</taxon>
        <taxon>Sciurini</taxon>
        <taxon>Sciurus</taxon>
    </lineage>
</organism>
<evidence type="ECO:0000256" key="1">
    <source>
        <dbReference type="ARBA" id="ARBA00008665"/>
    </source>
</evidence>
<dbReference type="GeneTree" id="ENSGT00940000162284"/>
<evidence type="ECO:0000259" key="7">
    <source>
        <dbReference type="PROSITE" id="PS50837"/>
    </source>
</evidence>
<dbReference type="InterPro" id="IPR004020">
    <property type="entry name" value="DAPIN"/>
</dbReference>
<keyword evidence="9" id="KW-1185">Reference proteome</keyword>
<evidence type="ECO:0000256" key="4">
    <source>
        <dbReference type="ARBA" id="ARBA00022741"/>
    </source>
</evidence>
<proteinExistence type="inferred from homology"/>
<dbReference type="AlphaFoldDB" id="A0A8D2JSD2"/>
<keyword evidence="2" id="KW-0433">Leucine-rich repeat</keyword>
<dbReference type="FunFam" id="3.40.50.300:FF:000442">
    <property type="entry name" value="NACHT, LRR and PYD domains-containing protein 3"/>
    <property type="match status" value="1"/>
</dbReference>
<dbReference type="OrthoDB" id="120976at2759"/>
<dbReference type="PANTHER" id="PTHR45690:SF6">
    <property type="entry name" value="NACHT, LRR AND PYD DOMAINS-CONTAINING PROTEIN 4"/>
    <property type="match status" value="1"/>
</dbReference>
<evidence type="ECO:0000256" key="5">
    <source>
        <dbReference type="ARBA" id="ARBA00022840"/>
    </source>
</evidence>
<evidence type="ECO:0000256" key="3">
    <source>
        <dbReference type="ARBA" id="ARBA00022737"/>
    </source>
</evidence>
<dbReference type="InterPro" id="IPR041267">
    <property type="entry name" value="NLRP_HD2"/>
</dbReference>
<dbReference type="Gene3D" id="3.80.10.10">
    <property type="entry name" value="Ribonuclease Inhibitor"/>
    <property type="match status" value="2"/>
</dbReference>
<evidence type="ECO:0000259" key="6">
    <source>
        <dbReference type="PROSITE" id="PS50824"/>
    </source>
</evidence>
<feature type="domain" description="Pyrin" evidence="6">
    <location>
        <begin position="1"/>
        <end position="94"/>
    </location>
</feature>
<sequence length="989" mass="111338">MAASFIPDFRLMWYLEELRRKEFVKFKELIRQEAWNRGLPPITGSEIRNVKRQGFAGLLKERYGEQQAWDLALSIFPKLNRKDLCEKAARESAIHAYRAHVKEKFSRLWCRESFTEVQGCFDQTITQEEGASLEDYFTPRAARKPHTVVLHGVPRIGKTRLLTKLMLAWSDGRLYRDRFSFVFYFCCRELKQLTATSLVGLISRERPDCIPITEIVAQPERLLFIIDSFEELCCTLSEPESELCSDWREERPVKTVLGSLLRRKILPEAALLLAVMPERPPGLQNILEHPNMQVLTGFQQSHRKQYFCCLFEDRGQALEAFSLVRDNEQLFTMCRVPLLCWMVGTCLKQELERGRDLAATCCRISSVFLSYVFNLFTPKDAHCPSQQDRDQLKALCSLAAEGMWTDTWVFGEEELGRNGIADADIPTLLDLKVFRKYSESVRAYSFIHMCLQEFYAAMFYLLDSPGGHPSPAVGCTEALLLTFLKKEKSSWVFVGSFLMGLLRESEQQKLDALFGSQRSRAVEPQLRGYLRSLTEQEDFLQQMEFPLLFYGLFEMQSDAFASQVMRGLRGVHLPIRENADLAVSAYCLKYCSNLREVCFQVSNVFEEERGLEPISDDHHCPQTWPSMGKPTQAVGAQKQAVGQSWHRGHQSQASCCLQASVGATHQSPLLRRISDLCVSGEIRILFEVLTSNPNLRNLTLTCTNLSHKDELVLCSTLTHPVCHIEQLNSSFSSEGCRVLSFVLLRNNKLKVLDLSGNELEEGMPALCEALGHPDCTLQHLVLANCQLTEHCAQHFSEALLRNTHLSLLDLSGNALKDEGLAVLCEALRQPTCSLQSLRLRSCSITPRGCPDLASVLTSNPNLRSLELGGNYIRDAGAALLSRALPHPQCCLSNLSLDSCQLTGACCQYVASAIASSQTLHVLDLRGNVLGPSGVMLLCEAESTRQIQMSTPKARPPCLGYHPVNPHQGIPSLTGLRLSRPTRLSEPRIV</sequence>
<dbReference type="InterPro" id="IPR011029">
    <property type="entry name" value="DEATH-like_dom_sf"/>
</dbReference>
<dbReference type="Proteomes" id="UP000694564">
    <property type="component" value="Chromosome 17"/>
</dbReference>
<dbReference type="InterPro" id="IPR007111">
    <property type="entry name" value="NACHT_NTPase"/>
</dbReference>
<dbReference type="InterPro" id="IPR027417">
    <property type="entry name" value="P-loop_NTPase"/>
</dbReference>
<dbReference type="SMART" id="SM00368">
    <property type="entry name" value="LRR_RI"/>
    <property type="match status" value="8"/>
</dbReference>
<dbReference type="Pfam" id="PF17779">
    <property type="entry name" value="WHD_NOD2"/>
    <property type="match status" value="1"/>
</dbReference>
<dbReference type="SUPFAM" id="SSF52047">
    <property type="entry name" value="RNI-like"/>
    <property type="match status" value="1"/>
</dbReference>
<dbReference type="Pfam" id="PF02758">
    <property type="entry name" value="PYRIN"/>
    <property type="match status" value="1"/>
</dbReference>
<dbReference type="InterPro" id="IPR050637">
    <property type="entry name" value="NLRP_innate_immun_reg"/>
</dbReference>
<comment type="similarity">
    <text evidence="1">Belongs to the NLRP family.</text>
</comment>
<dbReference type="PROSITE" id="PS50837">
    <property type="entry name" value="NACHT"/>
    <property type="match status" value="1"/>
</dbReference>
<keyword evidence="5" id="KW-0067">ATP-binding</keyword>
<dbReference type="Pfam" id="PF05729">
    <property type="entry name" value="NACHT"/>
    <property type="match status" value="1"/>
</dbReference>
<dbReference type="InterPro" id="IPR001611">
    <property type="entry name" value="Leu-rich_rpt"/>
</dbReference>
<accession>A0A8D2JSD2</accession>
<protein>
    <recommendedName>
        <fullName evidence="10">NACHT, LRR and PYD domains-containing protein 4</fullName>
    </recommendedName>
</protein>
<evidence type="ECO:0000313" key="8">
    <source>
        <dbReference type="Ensembl" id="ENSSVLP00005031261.1"/>
    </source>
</evidence>
<dbReference type="SUPFAM" id="SSF47986">
    <property type="entry name" value="DEATH domain"/>
    <property type="match status" value="1"/>
</dbReference>
<dbReference type="PANTHER" id="PTHR45690">
    <property type="entry name" value="NACHT, LRR AND PYD DOMAINS-CONTAINING PROTEIN 12"/>
    <property type="match status" value="1"/>
</dbReference>
<dbReference type="InterPro" id="IPR041075">
    <property type="entry name" value="NOD1/2_WH"/>
</dbReference>
<dbReference type="GO" id="GO:0005737">
    <property type="term" value="C:cytoplasm"/>
    <property type="evidence" value="ECO:0007669"/>
    <property type="project" value="TreeGrafter"/>
</dbReference>
<dbReference type="GO" id="GO:0005524">
    <property type="term" value="F:ATP binding"/>
    <property type="evidence" value="ECO:0007669"/>
    <property type="project" value="UniProtKB-KW"/>
</dbReference>
<name>A0A8D2JSD2_SCIVU</name>
<evidence type="ECO:0008006" key="10">
    <source>
        <dbReference type="Google" id="ProtNLM"/>
    </source>
</evidence>
<dbReference type="GO" id="GO:0050727">
    <property type="term" value="P:regulation of inflammatory response"/>
    <property type="evidence" value="ECO:0007669"/>
    <property type="project" value="TreeGrafter"/>
</dbReference>
<reference evidence="8" key="1">
    <citation type="submission" date="2025-08" db="UniProtKB">
        <authorList>
            <consortium name="Ensembl"/>
        </authorList>
    </citation>
    <scope>IDENTIFICATION</scope>
</reference>
<evidence type="ECO:0000256" key="2">
    <source>
        <dbReference type="ARBA" id="ARBA00022614"/>
    </source>
</evidence>
<keyword evidence="3" id="KW-0677">Repeat</keyword>
<dbReference type="InterPro" id="IPR032675">
    <property type="entry name" value="LRR_dom_sf"/>
</dbReference>
<dbReference type="CDD" id="cd08320">
    <property type="entry name" value="Pyrin_NALPs"/>
    <property type="match status" value="1"/>
</dbReference>
<dbReference type="PROSITE" id="PS50824">
    <property type="entry name" value="DAPIN"/>
    <property type="match status" value="1"/>
</dbReference>
<reference evidence="8" key="2">
    <citation type="submission" date="2025-09" db="UniProtKB">
        <authorList>
            <consortium name="Ensembl"/>
        </authorList>
    </citation>
    <scope>IDENTIFICATION</scope>
</reference>
<keyword evidence="4" id="KW-0547">Nucleotide-binding</keyword>
<dbReference type="Ensembl" id="ENSSVLT00005034719.1">
    <property type="protein sequence ID" value="ENSSVLP00005031261.1"/>
    <property type="gene ID" value="ENSSVLG00005024481.1"/>
</dbReference>
<dbReference type="Gene3D" id="3.40.50.300">
    <property type="entry name" value="P-loop containing nucleotide triphosphate hydrolases"/>
    <property type="match status" value="1"/>
</dbReference>
<feature type="domain" description="NACHT" evidence="7">
    <location>
        <begin position="146"/>
        <end position="277"/>
    </location>
</feature>
<dbReference type="Pfam" id="PF17776">
    <property type="entry name" value="NLRC4_HD2"/>
    <property type="match status" value="1"/>
</dbReference>